<evidence type="ECO:0000256" key="1">
    <source>
        <dbReference type="SAM" id="MobiDB-lite"/>
    </source>
</evidence>
<protein>
    <submittedName>
        <fullName evidence="2">Uncharacterized protein</fullName>
    </submittedName>
</protein>
<feature type="region of interest" description="Disordered" evidence="1">
    <location>
        <begin position="73"/>
        <end position="116"/>
    </location>
</feature>
<dbReference type="RefSeq" id="WP_010684696.1">
    <property type="nucleotide sequence ID" value="NZ_CP043538.1"/>
</dbReference>
<dbReference type="AlphaFoldDB" id="A0A6B9FLD4"/>
<feature type="compositionally biased region" description="Low complexity" evidence="1">
    <location>
        <begin position="97"/>
        <end position="109"/>
    </location>
</feature>
<sequence length="116" mass="12485">MPTTDEPDDIRQTRKAFEPAVLPVLRRGREHRIVRWIGAGNRKLPTAGAKTASQAPERRVIKLGWSDTFGRPVRSDQAGFVRSGPAQVLPFRGRGDAAGQAAPSGAAGQPPVPVLR</sequence>
<gene>
    <name evidence="2" type="ORF">MMSR116_08635</name>
</gene>
<reference evidence="2 3" key="1">
    <citation type="journal article" date="2012" name="Genet. Mol. Biol.">
        <title>Analysis of 16S rRNA and mxaF genes revealing insights into Methylobacterium niche-specific plant association.</title>
        <authorList>
            <person name="Dourado M.N."/>
            <person name="Andreote F.D."/>
            <person name="Dini-Andreote F."/>
            <person name="Conti R."/>
            <person name="Araujo J.M."/>
            <person name="Araujo W.L."/>
        </authorList>
    </citation>
    <scope>NUCLEOTIDE SEQUENCE [LARGE SCALE GENOMIC DNA]</scope>
    <source>
        <strain evidence="2 3">SR1.6/6</strain>
    </source>
</reference>
<evidence type="ECO:0000313" key="2">
    <source>
        <dbReference type="EMBL" id="QGY01935.1"/>
    </source>
</evidence>
<accession>A0A6B9FLD4</accession>
<dbReference type="Proteomes" id="UP000012488">
    <property type="component" value="Chromosome"/>
</dbReference>
<dbReference type="EMBL" id="CP043538">
    <property type="protein sequence ID" value="QGY01935.1"/>
    <property type="molecule type" value="Genomic_DNA"/>
</dbReference>
<dbReference type="KEGG" id="mmes:MMSR116_08635"/>
<reference evidence="2 3" key="2">
    <citation type="journal article" date="2013" name="Genome Announc.">
        <title>Draft Genome Sequence of Methylobacterium mesophilicum Strain SR1.6/6, Isolated from Citrus sinensis.</title>
        <authorList>
            <person name="Marinho Almeida D."/>
            <person name="Dini-Andreote F."/>
            <person name="Camargo Neves A.A."/>
            <person name="Juca Ramos R.T."/>
            <person name="Andreote F.D."/>
            <person name="Carneiro A.R."/>
            <person name="Oliveira de Souza Lima A."/>
            <person name="Caracciolo Gomes de Sa P.H."/>
            <person name="Ribeiro Barbosa M.S."/>
            <person name="Araujo W.L."/>
            <person name="Silva A."/>
        </authorList>
    </citation>
    <scope>NUCLEOTIDE SEQUENCE [LARGE SCALE GENOMIC DNA]</scope>
    <source>
        <strain evidence="2 3">SR1.6/6</strain>
    </source>
</reference>
<proteinExistence type="predicted"/>
<name>A0A6B9FLD4_9HYPH</name>
<dbReference type="OrthoDB" id="8004449at2"/>
<organism evidence="2 3">
    <name type="scientific">Methylobacterium mesophilicum SR1.6/6</name>
    <dbReference type="NCBI Taxonomy" id="908290"/>
    <lineage>
        <taxon>Bacteria</taxon>
        <taxon>Pseudomonadati</taxon>
        <taxon>Pseudomonadota</taxon>
        <taxon>Alphaproteobacteria</taxon>
        <taxon>Hyphomicrobiales</taxon>
        <taxon>Methylobacteriaceae</taxon>
        <taxon>Methylobacterium</taxon>
    </lineage>
</organism>
<evidence type="ECO:0000313" key="3">
    <source>
        <dbReference type="Proteomes" id="UP000012488"/>
    </source>
</evidence>